<organism evidence="2 3">
    <name type="scientific">Streptomyces gardneri</name>
    <dbReference type="NCBI Taxonomy" id="66892"/>
    <lineage>
        <taxon>Bacteria</taxon>
        <taxon>Bacillati</taxon>
        <taxon>Actinomycetota</taxon>
        <taxon>Actinomycetes</taxon>
        <taxon>Kitasatosporales</taxon>
        <taxon>Streptomycetaceae</taxon>
        <taxon>Streptomyces</taxon>
    </lineage>
</organism>
<reference evidence="2 3" key="1">
    <citation type="submission" date="2019-06" db="EMBL/GenBank/DDBJ databases">
        <title>Whole genome shotgun sequence of Streptomyces gardneri NBRC 12865.</title>
        <authorList>
            <person name="Hosoyama A."/>
            <person name="Uohara A."/>
            <person name="Ohji S."/>
            <person name="Ichikawa N."/>
        </authorList>
    </citation>
    <scope>NUCLEOTIDE SEQUENCE [LARGE SCALE GENOMIC DNA]</scope>
    <source>
        <strain evidence="2 3">NBRC 12865</strain>
    </source>
</reference>
<comment type="caution">
    <text evidence="2">The sequence shown here is derived from an EMBL/GenBank/DDBJ whole genome shotgun (WGS) entry which is preliminary data.</text>
</comment>
<protein>
    <submittedName>
        <fullName evidence="2">Uncharacterized protein</fullName>
    </submittedName>
</protein>
<dbReference type="Proteomes" id="UP000315226">
    <property type="component" value="Unassembled WGS sequence"/>
</dbReference>
<keyword evidence="3" id="KW-1185">Reference proteome</keyword>
<dbReference type="EMBL" id="BJMN01000046">
    <property type="protein sequence ID" value="GEB60751.1"/>
    <property type="molecule type" value="Genomic_DNA"/>
</dbReference>
<feature type="compositionally biased region" description="Acidic residues" evidence="1">
    <location>
        <begin position="61"/>
        <end position="83"/>
    </location>
</feature>
<gene>
    <name evidence="2" type="ORF">SGA01_63560</name>
</gene>
<evidence type="ECO:0000256" key="1">
    <source>
        <dbReference type="SAM" id="MobiDB-lite"/>
    </source>
</evidence>
<name>A0A4Y3RS77_9ACTN</name>
<evidence type="ECO:0000313" key="2">
    <source>
        <dbReference type="EMBL" id="GEB60751.1"/>
    </source>
</evidence>
<dbReference type="AlphaFoldDB" id="A0A4Y3RS77"/>
<accession>A0A4Y3RS77</accession>
<feature type="region of interest" description="Disordered" evidence="1">
    <location>
        <begin position="55"/>
        <end position="91"/>
    </location>
</feature>
<sequence>MAITLRAVRGNAEGPVAYGDGALGEEPDQAAEVELPALDDEDEDEDDAVAVELDAAGFASDVEDDEDEDDGVEDFDAAGELLDDEPRLSFR</sequence>
<proteinExistence type="predicted"/>
<evidence type="ECO:0000313" key="3">
    <source>
        <dbReference type="Proteomes" id="UP000315226"/>
    </source>
</evidence>